<dbReference type="EMBL" id="JBHUHT010000012">
    <property type="protein sequence ID" value="MFD2096445.1"/>
    <property type="molecule type" value="Genomic_DNA"/>
</dbReference>
<keyword evidence="2" id="KW-0238">DNA-binding</keyword>
<evidence type="ECO:0000256" key="3">
    <source>
        <dbReference type="ARBA" id="ARBA00023163"/>
    </source>
</evidence>
<dbReference type="Pfam" id="PF12833">
    <property type="entry name" value="HTH_18"/>
    <property type="match status" value="1"/>
</dbReference>
<evidence type="ECO:0000313" key="5">
    <source>
        <dbReference type="EMBL" id="MFD2096445.1"/>
    </source>
</evidence>
<dbReference type="Proteomes" id="UP001597380">
    <property type="component" value="Unassembled WGS sequence"/>
</dbReference>
<dbReference type="SMART" id="SM00342">
    <property type="entry name" value="HTH_ARAC"/>
    <property type="match status" value="1"/>
</dbReference>
<dbReference type="Gene3D" id="1.10.10.60">
    <property type="entry name" value="Homeodomain-like"/>
    <property type="match status" value="1"/>
</dbReference>
<keyword evidence="3" id="KW-0804">Transcription</keyword>
<accession>A0ABW4XNS3</accession>
<proteinExistence type="predicted"/>
<organism evidence="5 6">
    <name type="scientific">Corallincola platygyrae</name>
    <dbReference type="NCBI Taxonomy" id="1193278"/>
    <lineage>
        <taxon>Bacteria</taxon>
        <taxon>Pseudomonadati</taxon>
        <taxon>Pseudomonadota</taxon>
        <taxon>Gammaproteobacteria</taxon>
        <taxon>Alteromonadales</taxon>
        <taxon>Psychromonadaceae</taxon>
        <taxon>Corallincola</taxon>
    </lineage>
</organism>
<dbReference type="InterPro" id="IPR009057">
    <property type="entry name" value="Homeodomain-like_sf"/>
</dbReference>
<evidence type="ECO:0000313" key="6">
    <source>
        <dbReference type="Proteomes" id="UP001597380"/>
    </source>
</evidence>
<reference evidence="6" key="1">
    <citation type="journal article" date="2019" name="Int. J. Syst. Evol. Microbiol.">
        <title>The Global Catalogue of Microorganisms (GCM) 10K type strain sequencing project: providing services to taxonomists for standard genome sequencing and annotation.</title>
        <authorList>
            <consortium name="The Broad Institute Genomics Platform"/>
            <consortium name="The Broad Institute Genome Sequencing Center for Infectious Disease"/>
            <person name="Wu L."/>
            <person name="Ma J."/>
        </authorList>
    </citation>
    <scope>NUCLEOTIDE SEQUENCE [LARGE SCALE GENOMIC DNA]</scope>
    <source>
        <strain evidence="6">CGMCC 1.10992</strain>
    </source>
</reference>
<evidence type="ECO:0000256" key="2">
    <source>
        <dbReference type="ARBA" id="ARBA00023125"/>
    </source>
</evidence>
<protein>
    <submittedName>
        <fullName evidence="5">Helix-turn-helix transcriptional regulator</fullName>
    </submittedName>
</protein>
<sequence length="511" mass="58868">MTSESQSTELLVQQQLDLSYQHLPIKSMELTHGRYTLDNLLSHADYQLLAWPNLEHGLHAWARLFTLLTSGIVISIRHHGSGLAVRFESEQPLPLWLLHLIRALDLRLSEFNQEESENWQWEFVQRECWQEASKLGLTHCSRGKMNQLLVPYALKQAEYGGQLPKVPQLLDYYRQQLLKDPGPSLSLVEQCKQTLTKALPQVLQLEQLAGELGMSGRNLQRQLKLSGVSYSALLSEVRQIQARARLADTDISVRRLATELGFSEPSNFIRAFRQLEGCSPSDYRKLVKQHQISPEHLPIRFLYAENLLQTEWRNNRRGARVWMEVRNIAFTKSVEVLCEDLDGVWRGYPANFERWLGPGRELWVSGNIAVFDPLRFRLQFRADNRLYVDDNNGHGYGLTAKERYLLGEQAIAPLSLEQFELPDGQRMLTGRVLTHSYGEDQLRGIASDHAWLAPQEFEAKISNHNQRGVICWQFAATLPPGKQLWLRFEHHSEEGRLIDDNGGEGYRPRDF</sequence>
<dbReference type="PANTHER" id="PTHR47894">
    <property type="entry name" value="HTH-TYPE TRANSCRIPTIONAL REGULATOR GADX"/>
    <property type="match status" value="1"/>
</dbReference>
<dbReference type="PROSITE" id="PS01124">
    <property type="entry name" value="HTH_ARAC_FAMILY_2"/>
    <property type="match status" value="1"/>
</dbReference>
<dbReference type="RefSeq" id="WP_345339170.1">
    <property type="nucleotide sequence ID" value="NZ_BAABLI010000008.1"/>
</dbReference>
<dbReference type="PANTHER" id="PTHR47894:SF1">
    <property type="entry name" value="HTH-TYPE TRANSCRIPTIONAL REGULATOR VQSM"/>
    <property type="match status" value="1"/>
</dbReference>
<comment type="caution">
    <text evidence="5">The sequence shown here is derived from an EMBL/GenBank/DDBJ whole genome shotgun (WGS) entry which is preliminary data.</text>
</comment>
<dbReference type="InterPro" id="IPR018060">
    <property type="entry name" value="HTH_AraC"/>
</dbReference>
<keyword evidence="6" id="KW-1185">Reference proteome</keyword>
<dbReference type="SUPFAM" id="SSF46689">
    <property type="entry name" value="Homeodomain-like"/>
    <property type="match status" value="1"/>
</dbReference>
<name>A0ABW4XNS3_9GAMM</name>
<dbReference type="InterPro" id="IPR020449">
    <property type="entry name" value="Tscrpt_reg_AraC-type_HTH"/>
</dbReference>
<feature type="domain" description="HTH araC/xylS-type" evidence="4">
    <location>
        <begin position="189"/>
        <end position="286"/>
    </location>
</feature>
<keyword evidence="1" id="KW-0805">Transcription regulation</keyword>
<evidence type="ECO:0000259" key="4">
    <source>
        <dbReference type="PROSITE" id="PS01124"/>
    </source>
</evidence>
<evidence type="ECO:0000256" key="1">
    <source>
        <dbReference type="ARBA" id="ARBA00023015"/>
    </source>
</evidence>
<dbReference type="PRINTS" id="PR00032">
    <property type="entry name" value="HTHARAC"/>
</dbReference>
<gene>
    <name evidence="5" type="ORF">ACFSJ3_10655</name>
</gene>